<evidence type="ECO:0000313" key="4">
    <source>
        <dbReference type="Proteomes" id="UP000254978"/>
    </source>
</evidence>
<dbReference type="Proteomes" id="UP000254978">
    <property type="component" value="Unassembled WGS sequence"/>
</dbReference>
<keyword evidence="2" id="KW-0472">Membrane</keyword>
<keyword evidence="2" id="KW-1133">Transmembrane helix</keyword>
<reference evidence="3 4" key="1">
    <citation type="submission" date="2018-06" db="EMBL/GenBank/DDBJ databases">
        <authorList>
            <consortium name="Pathogen Informatics"/>
            <person name="Doyle S."/>
        </authorList>
    </citation>
    <scope>NUCLEOTIDE SEQUENCE [LARGE SCALE GENOMIC DNA]</scope>
    <source>
        <strain evidence="3 4">NCTC10821</strain>
    </source>
</reference>
<feature type="transmembrane region" description="Helical" evidence="2">
    <location>
        <begin position="173"/>
        <end position="191"/>
    </location>
</feature>
<feature type="transmembrane region" description="Helical" evidence="2">
    <location>
        <begin position="148"/>
        <end position="167"/>
    </location>
</feature>
<feature type="transmembrane region" description="Helical" evidence="2">
    <location>
        <begin position="90"/>
        <end position="111"/>
    </location>
</feature>
<evidence type="ECO:0000256" key="1">
    <source>
        <dbReference type="SAM" id="MobiDB-lite"/>
    </source>
</evidence>
<sequence>MPEPDPDHTRILRRAPQAPPSAADDTRTGIIRRAPTGPVPAQPDPRTTHIPTAPEAPTGLIPPVSAPAPLPTAAAPPTVPSPRGAIATSVVAMLSGWAVSVVATDLITGWWETDRLFCLGVGFLAFVFAASTVAGLITVLLRRAVGRYLIANGAVVALLTFGAVFVAGAKIPWPVYLIPVLPVLSVVLAFLPGTRRWTS</sequence>
<keyword evidence="2" id="KW-0812">Transmembrane</keyword>
<accession>A0A378TCE7</accession>
<protein>
    <submittedName>
        <fullName evidence="3">Uncharacterized protein</fullName>
    </submittedName>
</protein>
<name>A0A378TCE7_9MYCO</name>
<dbReference type="AlphaFoldDB" id="A0A378TCE7"/>
<proteinExistence type="predicted"/>
<organism evidence="3 4">
    <name type="scientific">Mycolicibacterium tokaiense</name>
    <dbReference type="NCBI Taxonomy" id="39695"/>
    <lineage>
        <taxon>Bacteria</taxon>
        <taxon>Bacillati</taxon>
        <taxon>Actinomycetota</taxon>
        <taxon>Actinomycetes</taxon>
        <taxon>Mycobacteriales</taxon>
        <taxon>Mycobacteriaceae</taxon>
        <taxon>Mycolicibacterium</taxon>
    </lineage>
</organism>
<feature type="transmembrane region" description="Helical" evidence="2">
    <location>
        <begin position="117"/>
        <end position="141"/>
    </location>
</feature>
<evidence type="ECO:0000313" key="3">
    <source>
        <dbReference type="EMBL" id="STZ58481.1"/>
    </source>
</evidence>
<keyword evidence="4" id="KW-1185">Reference proteome</keyword>
<evidence type="ECO:0000256" key="2">
    <source>
        <dbReference type="SAM" id="Phobius"/>
    </source>
</evidence>
<dbReference type="RefSeq" id="WP_170314341.1">
    <property type="nucleotide sequence ID" value="NZ_AP022600.1"/>
</dbReference>
<feature type="region of interest" description="Disordered" evidence="1">
    <location>
        <begin position="1"/>
        <end position="67"/>
    </location>
</feature>
<dbReference type="EMBL" id="UGQT01000001">
    <property type="protein sequence ID" value="STZ58481.1"/>
    <property type="molecule type" value="Genomic_DNA"/>
</dbReference>
<gene>
    <name evidence="3" type="ORF">NCTC10821_01994</name>
</gene>
<feature type="compositionally biased region" description="Basic and acidic residues" evidence="1">
    <location>
        <begin position="1"/>
        <end position="10"/>
    </location>
</feature>